<gene>
    <name evidence="1" type="ORF">J2S57_005810</name>
</gene>
<comment type="caution">
    <text evidence="1">The sequence shown here is derived from an EMBL/GenBank/DDBJ whole genome shotgun (WGS) entry which is preliminary data.</text>
</comment>
<organism evidence="1 2">
    <name type="scientific">Kineosporia succinea</name>
    <dbReference type="NCBI Taxonomy" id="84632"/>
    <lineage>
        <taxon>Bacteria</taxon>
        <taxon>Bacillati</taxon>
        <taxon>Actinomycetota</taxon>
        <taxon>Actinomycetes</taxon>
        <taxon>Kineosporiales</taxon>
        <taxon>Kineosporiaceae</taxon>
        <taxon>Kineosporia</taxon>
    </lineage>
</organism>
<sequence>MMVRRRLLDRLLVKGTVQAAGRRGARWRAVTLGGPDLAGLDGVPGQWVRRQLVGEHGRPRRDVLTKPFWTPGRKGLD</sequence>
<evidence type="ECO:0000313" key="1">
    <source>
        <dbReference type="EMBL" id="MDP9830061.1"/>
    </source>
</evidence>
<reference evidence="1 2" key="1">
    <citation type="submission" date="2023-07" db="EMBL/GenBank/DDBJ databases">
        <title>Sequencing the genomes of 1000 actinobacteria strains.</title>
        <authorList>
            <person name="Klenk H.-P."/>
        </authorList>
    </citation>
    <scope>NUCLEOTIDE SEQUENCE [LARGE SCALE GENOMIC DNA]</scope>
    <source>
        <strain evidence="1 2">DSM 44388</strain>
    </source>
</reference>
<dbReference type="RefSeq" id="WP_307248885.1">
    <property type="nucleotide sequence ID" value="NZ_JAUSQZ010000001.1"/>
</dbReference>
<proteinExistence type="predicted"/>
<evidence type="ECO:0000313" key="2">
    <source>
        <dbReference type="Proteomes" id="UP001235712"/>
    </source>
</evidence>
<dbReference type="EMBL" id="JAUSQZ010000001">
    <property type="protein sequence ID" value="MDP9830061.1"/>
    <property type="molecule type" value="Genomic_DNA"/>
</dbReference>
<dbReference type="Proteomes" id="UP001235712">
    <property type="component" value="Unassembled WGS sequence"/>
</dbReference>
<protein>
    <submittedName>
        <fullName evidence="1">Uncharacterized protein</fullName>
    </submittedName>
</protein>
<name>A0ABT9PBJ6_9ACTN</name>
<keyword evidence="2" id="KW-1185">Reference proteome</keyword>
<accession>A0ABT9PBJ6</accession>